<dbReference type="SMART" id="SM00386">
    <property type="entry name" value="HAT"/>
    <property type="match status" value="8"/>
</dbReference>
<organism evidence="3 4">
    <name type="scientific">Asparagus officinalis</name>
    <name type="common">Garden asparagus</name>
    <dbReference type="NCBI Taxonomy" id="4686"/>
    <lineage>
        <taxon>Eukaryota</taxon>
        <taxon>Viridiplantae</taxon>
        <taxon>Streptophyta</taxon>
        <taxon>Embryophyta</taxon>
        <taxon>Tracheophyta</taxon>
        <taxon>Spermatophyta</taxon>
        <taxon>Magnoliopsida</taxon>
        <taxon>Liliopsida</taxon>
        <taxon>Asparagales</taxon>
        <taxon>Asparagaceae</taxon>
        <taxon>Asparagoideae</taxon>
        <taxon>Asparagus</taxon>
    </lineage>
</organism>
<feature type="compositionally biased region" description="Acidic residues" evidence="2">
    <location>
        <begin position="85"/>
        <end position="94"/>
    </location>
</feature>
<evidence type="ECO:0000313" key="4">
    <source>
        <dbReference type="Proteomes" id="UP000243459"/>
    </source>
</evidence>
<dbReference type="InterPro" id="IPR003107">
    <property type="entry name" value="HAT"/>
</dbReference>
<dbReference type="PROSITE" id="PS50005">
    <property type="entry name" value="TPR"/>
    <property type="match status" value="1"/>
</dbReference>
<evidence type="ECO:0000256" key="2">
    <source>
        <dbReference type="SAM" id="MobiDB-lite"/>
    </source>
</evidence>
<dbReference type="EMBL" id="CM007387">
    <property type="protein sequence ID" value="ONK63215.1"/>
    <property type="molecule type" value="Genomic_DNA"/>
</dbReference>
<keyword evidence="1" id="KW-0802">TPR repeat</keyword>
<evidence type="ECO:0000313" key="3">
    <source>
        <dbReference type="EMBL" id="ONK63215.1"/>
    </source>
</evidence>
<dbReference type="Proteomes" id="UP000243459">
    <property type="component" value="Chromosome 7"/>
</dbReference>
<keyword evidence="4" id="KW-1185">Reference proteome</keyword>
<dbReference type="SMART" id="SM00028">
    <property type="entry name" value="TPR"/>
    <property type="match status" value="9"/>
</dbReference>
<feature type="repeat" description="TPR" evidence="1">
    <location>
        <begin position="277"/>
        <end position="310"/>
    </location>
</feature>
<dbReference type="GO" id="GO:0003729">
    <property type="term" value="F:mRNA binding"/>
    <property type="evidence" value="ECO:0007669"/>
    <property type="project" value="EnsemblPlants"/>
</dbReference>
<dbReference type="Gene3D" id="1.25.40.10">
    <property type="entry name" value="Tetratricopeptide repeat domain"/>
    <property type="match status" value="2"/>
</dbReference>
<dbReference type="FunFam" id="1.25.40.10:FF:001264">
    <property type="entry name" value="High chlorophyll fluorescent 107"/>
    <property type="match status" value="1"/>
</dbReference>
<dbReference type="AlphaFoldDB" id="A0A5P1EBF4"/>
<feature type="region of interest" description="Disordered" evidence="2">
    <location>
        <begin position="85"/>
        <end position="105"/>
    </location>
</feature>
<dbReference type="GO" id="GO:0010114">
    <property type="term" value="P:response to red light"/>
    <property type="evidence" value="ECO:0007669"/>
    <property type="project" value="EnsemblPlants"/>
</dbReference>
<dbReference type="SUPFAM" id="SSF48452">
    <property type="entry name" value="TPR-like"/>
    <property type="match status" value="2"/>
</dbReference>
<dbReference type="GO" id="GO:0006397">
    <property type="term" value="P:mRNA processing"/>
    <property type="evidence" value="ECO:0007669"/>
    <property type="project" value="EnsemblPlants"/>
</dbReference>
<dbReference type="InterPro" id="IPR011990">
    <property type="entry name" value="TPR-like_helical_dom_sf"/>
</dbReference>
<dbReference type="GO" id="GO:0009570">
    <property type="term" value="C:chloroplast stroma"/>
    <property type="evidence" value="ECO:0007669"/>
    <property type="project" value="EnsemblPlants"/>
</dbReference>
<dbReference type="Pfam" id="PF13432">
    <property type="entry name" value="TPR_16"/>
    <property type="match status" value="1"/>
</dbReference>
<reference evidence="4" key="1">
    <citation type="journal article" date="2017" name="Nat. Commun.">
        <title>The asparagus genome sheds light on the origin and evolution of a young Y chromosome.</title>
        <authorList>
            <person name="Harkess A."/>
            <person name="Zhou J."/>
            <person name="Xu C."/>
            <person name="Bowers J.E."/>
            <person name="Van der Hulst R."/>
            <person name="Ayyampalayam S."/>
            <person name="Mercati F."/>
            <person name="Riccardi P."/>
            <person name="McKain M.R."/>
            <person name="Kakrana A."/>
            <person name="Tang H."/>
            <person name="Ray J."/>
            <person name="Groenendijk J."/>
            <person name="Arikit S."/>
            <person name="Mathioni S.M."/>
            <person name="Nakano M."/>
            <person name="Shan H."/>
            <person name="Telgmann-Rauber A."/>
            <person name="Kanno A."/>
            <person name="Yue Z."/>
            <person name="Chen H."/>
            <person name="Li W."/>
            <person name="Chen Y."/>
            <person name="Xu X."/>
            <person name="Zhang Y."/>
            <person name="Luo S."/>
            <person name="Chen H."/>
            <person name="Gao J."/>
            <person name="Mao Z."/>
            <person name="Pires J.C."/>
            <person name="Luo M."/>
            <person name="Kudrna D."/>
            <person name="Wing R.A."/>
            <person name="Meyers B.C."/>
            <person name="Yi K."/>
            <person name="Kong H."/>
            <person name="Lavrijsen P."/>
            <person name="Sunseri F."/>
            <person name="Falavigna A."/>
            <person name="Ye Y."/>
            <person name="Leebens-Mack J.H."/>
            <person name="Chen G."/>
        </authorList>
    </citation>
    <scope>NUCLEOTIDE SEQUENCE [LARGE SCALE GENOMIC DNA]</scope>
    <source>
        <strain evidence="4">cv. DH0086</strain>
    </source>
</reference>
<proteinExistence type="predicted"/>
<feature type="region of interest" description="Disordered" evidence="2">
    <location>
        <begin position="1"/>
        <end position="72"/>
    </location>
</feature>
<evidence type="ECO:0000256" key="1">
    <source>
        <dbReference type="PROSITE-ProRule" id="PRU00339"/>
    </source>
</evidence>
<dbReference type="InterPro" id="IPR044624">
    <property type="entry name" value="Mbb1-like"/>
</dbReference>
<dbReference type="Gramene" id="ONK63215">
    <property type="protein sequence ID" value="ONK63215"/>
    <property type="gene ID" value="A4U43_C07F12580"/>
</dbReference>
<dbReference type="PANTHER" id="PTHR44917:SF1">
    <property type="entry name" value="PROTEIN HIGH CHLOROPHYLL FLUORESCENT 107"/>
    <property type="match status" value="1"/>
</dbReference>
<accession>A0A5P1EBF4</accession>
<dbReference type="GO" id="GO:0008428">
    <property type="term" value="F:ribonuclease inhibitor activity"/>
    <property type="evidence" value="ECO:0007669"/>
    <property type="project" value="EnsemblPlants"/>
</dbReference>
<dbReference type="OMA" id="DDASWIM"/>
<dbReference type="GO" id="GO:0003727">
    <property type="term" value="F:single-stranded RNA binding"/>
    <property type="evidence" value="ECO:0007669"/>
    <property type="project" value="EnsemblPlants"/>
</dbReference>
<dbReference type="PANTHER" id="PTHR44917">
    <property type="entry name" value="PROTEIN HIGH CHLOROPHYLL FLUORESCENT 107"/>
    <property type="match status" value="1"/>
</dbReference>
<protein>
    <submittedName>
        <fullName evidence="3">Uncharacterized protein</fullName>
    </submittedName>
</protein>
<feature type="compositionally biased region" description="Polar residues" evidence="2">
    <location>
        <begin position="1"/>
        <end position="13"/>
    </location>
</feature>
<dbReference type="InterPro" id="IPR019734">
    <property type="entry name" value="TPR_rpt"/>
</dbReference>
<dbReference type="OrthoDB" id="541719at2759"/>
<dbReference type="GO" id="GO:0006417">
    <property type="term" value="P:regulation of translation"/>
    <property type="evidence" value="ECO:0007669"/>
    <property type="project" value="EnsemblPlants"/>
</dbReference>
<gene>
    <name evidence="3" type="ORF">A4U43_C07F12580</name>
</gene>
<dbReference type="Pfam" id="PF13428">
    <property type="entry name" value="TPR_14"/>
    <property type="match status" value="1"/>
</dbReference>
<feature type="compositionally biased region" description="Low complexity" evidence="2">
    <location>
        <begin position="27"/>
        <end position="56"/>
    </location>
</feature>
<dbReference type="GO" id="GO:0031969">
    <property type="term" value="C:chloroplast membrane"/>
    <property type="evidence" value="ECO:0007669"/>
    <property type="project" value="EnsemblPlants"/>
</dbReference>
<dbReference type="GO" id="GO:0009657">
    <property type="term" value="P:plastid organization"/>
    <property type="evidence" value="ECO:0007669"/>
    <property type="project" value="EnsemblPlants"/>
</dbReference>
<name>A0A5P1EBF4_ASPOF</name>
<sequence length="639" mass="72474">MQLFSSSKSQFTLFSLHSPNPPPTPNNLPRSLSKVPIKSLLLKSPPSSSSSSKNSSAQIIQETVDEEKSSDGFLSVRRPVKEISGDDEFVDEGEGGDKLGSSSSSKIEDKLNEMAKKMPMFEPERLVEVSAEEKPLGINLELALYRAKVLTRNFQFKEAEKVLKKCILFWPEDGRPYVALGKLLNKQSKFSEARSVYERGCQATQGENSYIWQCWAVLENKVGNVRRARELFDAATVADKRHVAAWHGWAVLELKQGNIKKARNLLGKGLKYCGGNEYIYQTLALLEAKANRFEQARYLFQQATTCNPKSCASWLAWAQVEMQQENNHAARQLFEKAVQASPKNRFAWHVWALFEANLGYTDKGRKLLKIGHALNPRDPVILQSLALLEYKHSSANLARVLFRRASELDPRHQPVWLAWGWMEWKEGNMRTARDLYQKVLSIDSTSECAARCLQAWGVLEQRAGKLSAARRLFRSSLNINSQSYVTWMTWASLEEDQGNPIRAEEIRNLYFQQRTEVVDDASWVMGFLDIFDPALDSIKRLLNLGQNSDSKGKEILRRLEGETDASTGSSSQVIDHINLVNEGNVGLQMSEFDLDAFIQDKLNLDASKLDSQLIVSEPHKIKSSRRLWRPERKSFVSRP</sequence>